<dbReference type="AlphaFoldDB" id="A0A547PKY5"/>
<protein>
    <submittedName>
        <fullName evidence="1">Uncharacterized protein</fullName>
    </submittedName>
</protein>
<dbReference type="OrthoDB" id="7365697at2"/>
<name>A0A547PKY5_9RHOB</name>
<evidence type="ECO:0000313" key="2">
    <source>
        <dbReference type="Proteomes" id="UP000318590"/>
    </source>
</evidence>
<dbReference type="Proteomes" id="UP000318590">
    <property type="component" value="Unassembled WGS sequence"/>
</dbReference>
<organism evidence="1 2">
    <name type="scientific">Palleronia caenipelagi</name>
    <dbReference type="NCBI Taxonomy" id="2489174"/>
    <lineage>
        <taxon>Bacteria</taxon>
        <taxon>Pseudomonadati</taxon>
        <taxon>Pseudomonadota</taxon>
        <taxon>Alphaproteobacteria</taxon>
        <taxon>Rhodobacterales</taxon>
        <taxon>Roseobacteraceae</taxon>
        <taxon>Palleronia</taxon>
    </lineage>
</organism>
<keyword evidence="2" id="KW-1185">Reference proteome</keyword>
<accession>A0A547PKY5</accession>
<evidence type="ECO:0000313" key="1">
    <source>
        <dbReference type="EMBL" id="TRD14807.1"/>
    </source>
</evidence>
<dbReference type="EMBL" id="VFSV01000063">
    <property type="protein sequence ID" value="TRD14807.1"/>
    <property type="molecule type" value="Genomic_DNA"/>
</dbReference>
<dbReference type="RefSeq" id="WP_142836165.1">
    <property type="nucleotide sequence ID" value="NZ_VFSV01000063.1"/>
</dbReference>
<sequence length="88" mass="9636">MTFTGRLVAFASENEWAKWYPLLLAIPIWISAIGSMKSAGFGQVEGIEIGASVPTAIGSFYADAPPTERVCYEIRFDRPLLVDAKRVA</sequence>
<reference evidence="1 2" key="1">
    <citation type="submission" date="2019-06" db="EMBL/GenBank/DDBJ databases">
        <title>Paenimaribius caenipelagi gen. nov., sp. nov., isolated from a tidal flat.</title>
        <authorList>
            <person name="Yoon J.-H."/>
        </authorList>
    </citation>
    <scope>NUCLEOTIDE SEQUENCE [LARGE SCALE GENOMIC DNA]</scope>
    <source>
        <strain evidence="1 2">JBTF-M29</strain>
    </source>
</reference>
<comment type="caution">
    <text evidence="1">The sequence shown here is derived from an EMBL/GenBank/DDBJ whole genome shotgun (WGS) entry which is preliminary data.</text>
</comment>
<gene>
    <name evidence="1" type="ORF">FEV53_18330</name>
</gene>
<proteinExistence type="predicted"/>